<dbReference type="AlphaFoldDB" id="A0A238TDR0"/>
<dbReference type="GO" id="GO:0008236">
    <property type="term" value="F:serine-type peptidase activity"/>
    <property type="evidence" value="ECO:0007669"/>
    <property type="project" value="UniProtKB-KW"/>
</dbReference>
<dbReference type="GO" id="GO:0006508">
    <property type="term" value="P:proteolysis"/>
    <property type="evidence" value="ECO:0007669"/>
    <property type="project" value="UniProtKB-KW"/>
</dbReference>
<dbReference type="EMBL" id="FXUV02000071">
    <property type="protein sequence ID" value="SNB83197.1"/>
    <property type="molecule type" value="Genomic_DNA"/>
</dbReference>
<dbReference type="EMBL" id="FXUV01000066">
    <property type="protein sequence ID" value="SMQ13455.1"/>
    <property type="molecule type" value="Genomic_DNA"/>
</dbReference>
<dbReference type="InterPro" id="IPR029062">
    <property type="entry name" value="Class_I_gatase-like"/>
</dbReference>
<dbReference type="OrthoDB" id="9807329at2"/>
<name>A0A238TDR0_9NEIS</name>
<accession>A0A238TDR0</accession>
<dbReference type="Pfam" id="PF02016">
    <property type="entry name" value="Peptidase_S66"/>
    <property type="match status" value="1"/>
</dbReference>
<feature type="compositionally biased region" description="Polar residues" evidence="6">
    <location>
        <begin position="30"/>
        <end position="63"/>
    </location>
</feature>
<evidence type="ECO:0000313" key="12">
    <source>
        <dbReference type="Proteomes" id="UP000215450"/>
    </source>
</evidence>
<feature type="domain" description="LD-carboxypeptidase C-terminal" evidence="9">
    <location>
        <begin position="235"/>
        <end position="352"/>
    </location>
</feature>
<feature type="chain" id="PRO_5015075297" evidence="7">
    <location>
        <begin position="26"/>
        <end position="401"/>
    </location>
</feature>
<dbReference type="CDD" id="cd07025">
    <property type="entry name" value="Peptidase_S66"/>
    <property type="match status" value="1"/>
</dbReference>
<reference evidence="10" key="1">
    <citation type="submission" date="2017-05" db="EMBL/GenBank/DDBJ databases">
        <authorList>
            <person name="Song R."/>
            <person name="Chenine A.L."/>
            <person name="Ruprecht R.M."/>
        </authorList>
    </citation>
    <scope>NUCLEOTIDE SEQUENCE</scope>
    <source>
        <strain evidence="10">Kingella_eburonensis</strain>
    </source>
</reference>
<dbReference type="SUPFAM" id="SSF141986">
    <property type="entry name" value="LD-carboxypeptidase A C-terminal domain-like"/>
    <property type="match status" value="1"/>
</dbReference>
<evidence type="ECO:0000259" key="8">
    <source>
        <dbReference type="Pfam" id="PF02016"/>
    </source>
</evidence>
<dbReference type="InterPro" id="IPR040449">
    <property type="entry name" value="Peptidase_S66_N"/>
</dbReference>
<evidence type="ECO:0000256" key="1">
    <source>
        <dbReference type="ARBA" id="ARBA00010233"/>
    </source>
</evidence>
<dbReference type="SUPFAM" id="SSF52317">
    <property type="entry name" value="Class I glutamine amidotransferase-like"/>
    <property type="match status" value="1"/>
</dbReference>
<evidence type="ECO:0000256" key="6">
    <source>
        <dbReference type="SAM" id="MobiDB-lite"/>
    </source>
</evidence>
<dbReference type="Gene3D" id="3.50.30.60">
    <property type="entry name" value="LD-carboxypeptidase A C-terminal domain-like"/>
    <property type="match status" value="1"/>
</dbReference>
<keyword evidence="4 11" id="KW-0378">Hydrolase</keyword>
<dbReference type="EC" id="3.4.17.13" evidence="11"/>
<evidence type="ECO:0000313" key="11">
    <source>
        <dbReference type="EMBL" id="SNB83197.1"/>
    </source>
</evidence>
<evidence type="ECO:0000256" key="3">
    <source>
        <dbReference type="ARBA" id="ARBA00022670"/>
    </source>
</evidence>
<gene>
    <name evidence="11" type="primary">ldcA</name>
    <name evidence="10" type="ORF">KEBURONENSIS_02051</name>
    <name evidence="11" type="ORF">KEBURONENSIS_02074</name>
</gene>
<dbReference type="PROSITE" id="PS51318">
    <property type="entry name" value="TAT"/>
    <property type="match status" value="1"/>
</dbReference>
<organism evidence="11 12">
    <name type="scientific">Kingella negevensis</name>
    <dbReference type="NCBI Taxonomy" id="1522312"/>
    <lineage>
        <taxon>Bacteria</taxon>
        <taxon>Pseudomonadati</taxon>
        <taxon>Pseudomonadota</taxon>
        <taxon>Betaproteobacteria</taxon>
        <taxon>Neisseriales</taxon>
        <taxon>Neisseriaceae</taxon>
        <taxon>Kingella</taxon>
    </lineage>
</organism>
<reference evidence="11 12" key="2">
    <citation type="submission" date="2017-06" db="EMBL/GenBank/DDBJ databases">
        <authorList>
            <person name="Kim H.J."/>
            <person name="Triplett B.A."/>
        </authorList>
    </citation>
    <scope>NUCLEOTIDE SEQUENCE [LARGE SCALE GENOMIC DNA]</scope>
    <source>
        <strain evidence="11">Kingella_eburonensis</strain>
    </source>
</reference>
<evidence type="ECO:0000256" key="4">
    <source>
        <dbReference type="ARBA" id="ARBA00022801"/>
    </source>
</evidence>
<sequence>MTPTLSRRRLLQGTLVAAGSSLLSACGSSTPPQQATPVKPQNQPKRPTMNTQPTAVNTPRSAGDNTMRIFASSGFCEDPARIQAGLDRLAGSGFQITNHTAAYRRFQRFAGSDAERINDLQDVALGRVSTPKVLMGARGGYGAVRLLPHIDWGRLGARMREQQTLLFGFSDVTAIQLALLSQSGMPSFAGPMLYSEFAKPTPDTYTMDSFIRTTTASELTVAVPTYQAQRPRAMEGMLWGGNLSVLASLVGTPYMPKVQGGILFLEDVAEQPYRIERMLQTLHLAGILRSQQAIVLGDFRMGNIRDSYDSSYDLNTVAQTMSRVANVPVLSGFPFGHITNKTTFPVGAHARIQPDSVGGYQITFSGYPMLNPNALNLSALLPPPVFDFSAESGEVGTDSEF</sequence>
<dbReference type="PANTHER" id="PTHR30237">
    <property type="entry name" value="MURAMOYLTETRAPEPTIDE CARBOXYPEPTIDASE"/>
    <property type="match status" value="1"/>
</dbReference>
<keyword evidence="12" id="KW-1185">Reference proteome</keyword>
<dbReference type="Proteomes" id="UP000215450">
    <property type="component" value="Unassembled WGS sequence"/>
</dbReference>
<comment type="similarity">
    <text evidence="1">Belongs to the peptidase S66 family.</text>
</comment>
<keyword evidence="3" id="KW-0645">Protease</keyword>
<feature type="region of interest" description="Disordered" evidence="6">
    <location>
        <begin position="26"/>
        <end position="63"/>
    </location>
</feature>
<evidence type="ECO:0000313" key="10">
    <source>
        <dbReference type="EMBL" id="SMQ13455.1"/>
    </source>
</evidence>
<dbReference type="Gene3D" id="3.40.50.10740">
    <property type="entry name" value="Class I glutamine amidotransferase-like"/>
    <property type="match status" value="1"/>
</dbReference>
<dbReference type="PANTHER" id="PTHR30237:SF2">
    <property type="entry name" value="MUREIN TETRAPEPTIDE CARBOXYPEPTIDASE"/>
    <property type="match status" value="1"/>
</dbReference>
<dbReference type="STRING" id="1522312.GCA_900177895_01047"/>
<evidence type="ECO:0000256" key="2">
    <source>
        <dbReference type="ARBA" id="ARBA00022645"/>
    </source>
</evidence>
<dbReference type="InterPro" id="IPR040921">
    <property type="entry name" value="Peptidase_S66C"/>
</dbReference>
<dbReference type="RefSeq" id="WP_095063394.1">
    <property type="nucleotide sequence ID" value="NZ_FXUV02000071.1"/>
</dbReference>
<proteinExistence type="inferred from homology"/>
<dbReference type="PROSITE" id="PS51257">
    <property type="entry name" value="PROKAR_LIPOPROTEIN"/>
    <property type="match status" value="1"/>
</dbReference>
<evidence type="ECO:0000259" key="9">
    <source>
        <dbReference type="Pfam" id="PF17676"/>
    </source>
</evidence>
<dbReference type="InterPro" id="IPR027478">
    <property type="entry name" value="LdcA_N"/>
</dbReference>
<feature type="signal peptide" evidence="7">
    <location>
        <begin position="1"/>
        <end position="25"/>
    </location>
</feature>
<dbReference type="Pfam" id="PF17676">
    <property type="entry name" value="Peptidase_S66C"/>
    <property type="match status" value="1"/>
</dbReference>
<protein>
    <submittedName>
        <fullName evidence="11">Murein tetrapeptide carboxypeptidase</fullName>
        <ecNumber evidence="11">3.4.17.13</ecNumber>
    </submittedName>
</protein>
<evidence type="ECO:0000256" key="7">
    <source>
        <dbReference type="SAM" id="SignalP"/>
    </source>
</evidence>
<dbReference type="GO" id="GO:0106415">
    <property type="term" value="F:muramoyltetrapeptide carboxypeptidase activity"/>
    <property type="evidence" value="ECO:0007669"/>
    <property type="project" value="UniProtKB-EC"/>
</dbReference>
<feature type="domain" description="LD-carboxypeptidase N-terminal" evidence="8">
    <location>
        <begin position="68"/>
        <end position="190"/>
    </location>
</feature>
<keyword evidence="5" id="KW-0720">Serine protease</keyword>
<dbReference type="InterPro" id="IPR027461">
    <property type="entry name" value="Carboxypeptidase_A_C_sf"/>
</dbReference>
<keyword evidence="7" id="KW-0732">Signal</keyword>
<dbReference type="InterPro" id="IPR003507">
    <property type="entry name" value="S66_fam"/>
</dbReference>
<dbReference type="InterPro" id="IPR006311">
    <property type="entry name" value="TAT_signal"/>
</dbReference>
<keyword evidence="2 11" id="KW-0121">Carboxypeptidase</keyword>
<evidence type="ECO:0000256" key="5">
    <source>
        <dbReference type="ARBA" id="ARBA00022825"/>
    </source>
</evidence>